<proteinExistence type="predicted"/>
<organism evidence="2">
    <name type="scientific">Shigella flexneri 3a</name>
    <dbReference type="NCBI Taxonomy" id="424717"/>
    <lineage>
        <taxon>Bacteria</taxon>
        <taxon>Pseudomonadati</taxon>
        <taxon>Pseudomonadota</taxon>
        <taxon>Gammaproteobacteria</taxon>
        <taxon>Enterobacterales</taxon>
        <taxon>Enterobacteriaceae</taxon>
        <taxon>Shigella</taxon>
    </lineage>
</organism>
<dbReference type="SUPFAM" id="SSF47090">
    <property type="entry name" value="PGBD-like"/>
    <property type="match status" value="1"/>
</dbReference>
<dbReference type="SUPFAM" id="SSF103473">
    <property type="entry name" value="MFS general substrate transporter"/>
    <property type="match status" value="1"/>
</dbReference>
<dbReference type="InterPro" id="IPR036365">
    <property type="entry name" value="PGBD-like_sf"/>
</dbReference>
<evidence type="ECO:0000256" key="1">
    <source>
        <dbReference type="SAM" id="Phobius"/>
    </source>
</evidence>
<geneLocation type="plasmid" evidence="2">
    <name>unnamed</name>
</geneLocation>
<dbReference type="InterPro" id="IPR036366">
    <property type="entry name" value="PGBDSf"/>
</dbReference>
<dbReference type="AlphaFoldDB" id="A0A896ZAI3"/>
<keyword evidence="1" id="KW-1133">Transmembrane helix</keyword>
<accession>A0A896ZAI3</accession>
<feature type="transmembrane region" description="Helical" evidence="1">
    <location>
        <begin position="21"/>
        <end position="43"/>
    </location>
</feature>
<evidence type="ECO:0000313" key="2">
    <source>
        <dbReference type="EMBL" id="QSE36936.1"/>
    </source>
</evidence>
<name>A0A896ZAI3_SHIFL</name>
<keyword evidence="1" id="KW-0812">Transmembrane</keyword>
<sequence length="169" mass="19082">MEPVYVILNALLDSGRFTRKLILLGLSGTFSYIFGSIVATLGMGLVVDYLGWGATFIVLILSAVFAIIFTLMSRERSLEFEKSNFLRKNIKLLTKYLFFESQGIPDKVDIVSRLKTYGYSISGVETDDGYKALVRAFQLHFRQKNYDGIMDAETAAILYALLEKYFPGK</sequence>
<evidence type="ECO:0008006" key="3">
    <source>
        <dbReference type="Google" id="ProtNLM"/>
    </source>
</evidence>
<keyword evidence="2" id="KW-0614">Plasmid</keyword>
<dbReference type="InterPro" id="IPR036259">
    <property type="entry name" value="MFS_trans_sf"/>
</dbReference>
<feature type="transmembrane region" description="Helical" evidence="1">
    <location>
        <begin position="49"/>
        <end position="72"/>
    </location>
</feature>
<keyword evidence="1" id="KW-0472">Membrane</keyword>
<reference evidence="2" key="2">
    <citation type="submission" date="2021-03" db="EMBL/GenBank/DDBJ databases">
        <title>Acquisition and loss of CTX-M plasmids in Shigella species associated with MSM transmission in the UK.</title>
        <authorList>
            <person name="Greig D.R."/>
            <person name="Jenkins C."/>
            <person name="Dallman T.J."/>
            <person name="Cowley L.A."/>
        </authorList>
    </citation>
    <scope>NUCLEOTIDE SEQUENCE</scope>
    <source>
        <strain evidence="2">888048</strain>
        <plasmid evidence="2">unnamed</plasmid>
    </source>
</reference>
<gene>
    <name evidence="2" type="ORF">EMBNGEFE_00279</name>
</gene>
<dbReference type="Gene3D" id="1.20.1250.20">
    <property type="entry name" value="MFS general substrate transporter like domains"/>
    <property type="match status" value="1"/>
</dbReference>
<dbReference type="Gene3D" id="1.10.101.10">
    <property type="entry name" value="PGBD-like superfamily/PGBD"/>
    <property type="match status" value="1"/>
</dbReference>
<protein>
    <recommendedName>
        <fullName evidence="3">Peptidoglycan binding-like domain-containing protein</fullName>
    </recommendedName>
</protein>
<reference evidence="2" key="1">
    <citation type="submission" date="2020-12" db="EMBL/GenBank/DDBJ databases">
        <authorList>
            <person name="Locke R.K."/>
        </authorList>
    </citation>
    <scope>NUCLEOTIDE SEQUENCE</scope>
    <source>
        <strain evidence="2">888048</strain>
        <plasmid evidence="2">unnamed</plasmid>
    </source>
</reference>
<dbReference type="EMBL" id="MW396862">
    <property type="protein sequence ID" value="QSE36936.1"/>
    <property type="molecule type" value="Genomic_DNA"/>
</dbReference>